<keyword evidence="10" id="KW-1185">Reference proteome</keyword>
<feature type="transmembrane region" description="Helical" evidence="7">
    <location>
        <begin position="40"/>
        <end position="63"/>
    </location>
</feature>
<dbReference type="Pfam" id="PF07690">
    <property type="entry name" value="MFS_1"/>
    <property type="match status" value="1"/>
</dbReference>
<evidence type="ECO:0000256" key="6">
    <source>
        <dbReference type="ARBA" id="ARBA00023136"/>
    </source>
</evidence>
<protein>
    <submittedName>
        <fullName evidence="9">MFS transporter</fullName>
    </submittedName>
</protein>
<keyword evidence="6 7" id="KW-0472">Membrane</keyword>
<dbReference type="CDD" id="cd17324">
    <property type="entry name" value="MFS_NepI_like"/>
    <property type="match status" value="1"/>
</dbReference>
<dbReference type="SUPFAM" id="SSF103473">
    <property type="entry name" value="MFS general substrate transporter"/>
    <property type="match status" value="1"/>
</dbReference>
<feature type="transmembrane region" description="Helical" evidence="7">
    <location>
        <begin position="228"/>
        <end position="250"/>
    </location>
</feature>
<keyword evidence="5 7" id="KW-1133">Transmembrane helix</keyword>
<evidence type="ECO:0000256" key="2">
    <source>
        <dbReference type="ARBA" id="ARBA00022448"/>
    </source>
</evidence>
<feature type="transmembrane region" description="Helical" evidence="7">
    <location>
        <begin position="160"/>
        <end position="180"/>
    </location>
</feature>
<dbReference type="GO" id="GO:0005886">
    <property type="term" value="C:plasma membrane"/>
    <property type="evidence" value="ECO:0007669"/>
    <property type="project" value="UniProtKB-SubCell"/>
</dbReference>
<evidence type="ECO:0000256" key="5">
    <source>
        <dbReference type="ARBA" id="ARBA00022989"/>
    </source>
</evidence>
<dbReference type="InterPro" id="IPR020846">
    <property type="entry name" value="MFS_dom"/>
</dbReference>
<keyword evidence="2" id="KW-0813">Transport</keyword>
<dbReference type="Gene3D" id="1.20.1250.20">
    <property type="entry name" value="MFS general substrate transporter like domains"/>
    <property type="match status" value="2"/>
</dbReference>
<evidence type="ECO:0000256" key="1">
    <source>
        <dbReference type="ARBA" id="ARBA00004651"/>
    </source>
</evidence>
<feature type="transmembrane region" description="Helical" evidence="7">
    <location>
        <begin position="201"/>
        <end position="222"/>
    </location>
</feature>
<dbReference type="AlphaFoldDB" id="A0A3M8CZC9"/>
<dbReference type="InterPro" id="IPR036259">
    <property type="entry name" value="MFS_trans_sf"/>
</dbReference>
<evidence type="ECO:0000256" key="4">
    <source>
        <dbReference type="ARBA" id="ARBA00022692"/>
    </source>
</evidence>
<reference evidence="9 10" key="1">
    <citation type="submission" date="2018-10" db="EMBL/GenBank/DDBJ databases">
        <title>Phylogenomics of Brevibacillus.</title>
        <authorList>
            <person name="Dunlap C."/>
        </authorList>
    </citation>
    <scope>NUCLEOTIDE SEQUENCE [LARGE SCALE GENOMIC DNA]</scope>
    <source>
        <strain evidence="9 10">JCM 15716</strain>
    </source>
</reference>
<evidence type="ECO:0000313" key="10">
    <source>
        <dbReference type="Proteomes" id="UP000271031"/>
    </source>
</evidence>
<dbReference type="EMBL" id="RHHQ01000024">
    <property type="protein sequence ID" value="RNB80998.1"/>
    <property type="molecule type" value="Genomic_DNA"/>
</dbReference>
<feature type="transmembrane region" description="Helical" evidence="7">
    <location>
        <begin position="95"/>
        <end position="120"/>
    </location>
</feature>
<dbReference type="RefSeq" id="WP_122921000.1">
    <property type="nucleotide sequence ID" value="NZ_RHHQ01000024.1"/>
</dbReference>
<comment type="caution">
    <text evidence="9">The sequence shown here is derived from an EMBL/GenBank/DDBJ whole genome shotgun (WGS) entry which is preliminary data.</text>
</comment>
<keyword evidence="3" id="KW-1003">Cell membrane</keyword>
<dbReference type="InterPro" id="IPR050189">
    <property type="entry name" value="MFS_Efflux_Transporters"/>
</dbReference>
<evidence type="ECO:0000256" key="3">
    <source>
        <dbReference type="ARBA" id="ARBA00022475"/>
    </source>
</evidence>
<feature type="transmembrane region" description="Helical" evidence="7">
    <location>
        <begin position="321"/>
        <end position="350"/>
    </location>
</feature>
<organism evidence="9 10">
    <name type="scientific">Brevibacillus fluminis</name>
    <dbReference type="NCBI Taxonomy" id="511487"/>
    <lineage>
        <taxon>Bacteria</taxon>
        <taxon>Bacillati</taxon>
        <taxon>Bacillota</taxon>
        <taxon>Bacilli</taxon>
        <taxon>Bacillales</taxon>
        <taxon>Paenibacillaceae</taxon>
        <taxon>Brevibacillus</taxon>
    </lineage>
</organism>
<feature type="transmembrane region" description="Helical" evidence="7">
    <location>
        <begin position="289"/>
        <end position="309"/>
    </location>
</feature>
<name>A0A3M8CZC9_9BACL</name>
<dbReference type="PANTHER" id="PTHR43124">
    <property type="entry name" value="PURINE EFFLUX PUMP PBUE"/>
    <property type="match status" value="1"/>
</dbReference>
<proteinExistence type="predicted"/>
<dbReference type="GO" id="GO:0022857">
    <property type="term" value="F:transmembrane transporter activity"/>
    <property type="evidence" value="ECO:0007669"/>
    <property type="project" value="InterPro"/>
</dbReference>
<keyword evidence="4 7" id="KW-0812">Transmembrane</keyword>
<dbReference type="InterPro" id="IPR011701">
    <property type="entry name" value="MFS"/>
</dbReference>
<dbReference type="PANTHER" id="PTHR43124:SF8">
    <property type="entry name" value="INNER MEMBRANE TRANSPORT PROTEIN YDHP"/>
    <property type="match status" value="1"/>
</dbReference>
<dbReference type="Proteomes" id="UP000271031">
    <property type="component" value="Unassembled WGS sequence"/>
</dbReference>
<gene>
    <name evidence="9" type="ORF">EDM56_26770</name>
</gene>
<feature type="transmembrane region" description="Helical" evidence="7">
    <location>
        <begin position="70"/>
        <end position="89"/>
    </location>
</feature>
<feature type="transmembrane region" description="Helical" evidence="7">
    <location>
        <begin position="356"/>
        <end position="374"/>
    </location>
</feature>
<accession>A0A3M8CZC9</accession>
<feature type="transmembrane region" description="Helical" evidence="7">
    <location>
        <begin position="262"/>
        <end position="283"/>
    </location>
</feature>
<evidence type="ECO:0000313" key="9">
    <source>
        <dbReference type="EMBL" id="RNB80998.1"/>
    </source>
</evidence>
<dbReference type="PROSITE" id="PS50850">
    <property type="entry name" value="MFS"/>
    <property type="match status" value="1"/>
</dbReference>
<feature type="transmembrane region" description="Helical" evidence="7">
    <location>
        <begin position="132"/>
        <end position="154"/>
    </location>
</feature>
<comment type="subcellular location">
    <subcellularLocation>
        <location evidence="1">Cell membrane</location>
        <topology evidence="1">Multi-pass membrane protein</topology>
    </subcellularLocation>
</comment>
<feature type="domain" description="Major facilitator superfamily (MFS) profile" evidence="8">
    <location>
        <begin position="4"/>
        <end position="378"/>
    </location>
</feature>
<dbReference type="OrthoDB" id="9788453at2"/>
<sequence length="391" mass="40497">MPFAIYILGLAIFAMTTSEFMVAGMMNTLAADFGVSVSAIGYLISAYAAAMVVGGPLLTVGLLRISSKRALLALVFLFLLGQTLGALAWNYESMMAARIITGIASSAAFGVSLSICAALVSPDSLGRAASIVLGGLMFATVIGLPATTVVAQSFGWRSSFWAVDLLVLAAGIAAQWIIPASPPAKSINLLRELAAFRNRSLWAAYATSALIIGATFAAFSYFSPIFTYLTGFAAEAVPWLLALYGSATVVGNLITGRLADRFMMPILTVGLCLLTASLITLAFGATDPTITIITVIVIGLVGVPMNPAMVTRVMRAGGSSALVNTVHTAVITFGLAVGSSVGGMAISAGYGLTSPLWVGILLAALGLLSLLPYLRPSSVHQSRRPKQTRAC</sequence>
<evidence type="ECO:0000256" key="7">
    <source>
        <dbReference type="SAM" id="Phobius"/>
    </source>
</evidence>
<evidence type="ECO:0000259" key="8">
    <source>
        <dbReference type="PROSITE" id="PS50850"/>
    </source>
</evidence>